<dbReference type="GO" id="GO:0018279">
    <property type="term" value="P:protein N-linked glycosylation via asparagine"/>
    <property type="evidence" value="ECO:0007669"/>
    <property type="project" value="TreeGrafter"/>
</dbReference>
<dbReference type="EMBL" id="QEAQ01000145">
    <property type="protein sequence ID" value="TPX54701.1"/>
    <property type="molecule type" value="Genomic_DNA"/>
</dbReference>
<evidence type="ECO:0000313" key="12">
    <source>
        <dbReference type="EMBL" id="TPX54701.1"/>
    </source>
</evidence>
<dbReference type="UniPathway" id="UPA00378"/>
<dbReference type="InterPro" id="IPR007676">
    <property type="entry name" value="Ribophorin_I"/>
</dbReference>
<dbReference type="GO" id="GO:0008250">
    <property type="term" value="C:oligosaccharyltransferase complex"/>
    <property type="evidence" value="ECO:0007669"/>
    <property type="project" value="UniProtKB-UniRule"/>
</dbReference>
<comment type="pathway">
    <text evidence="3 10">Protein modification; protein glycosylation.</text>
</comment>
<keyword evidence="8" id="KW-1133">Transmembrane helix</keyword>
<evidence type="ECO:0000256" key="1">
    <source>
        <dbReference type="ARBA" id="ARBA00002791"/>
    </source>
</evidence>
<dbReference type="AlphaFoldDB" id="A0A507DTA7"/>
<evidence type="ECO:0000256" key="11">
    <source>
        <dbReference type="SAM" id="Coils"/>
    </source>
</evidence>
<comment type="similarity">
    <text evidence="4 10">Belongs to the OST1 family.</text>
</comment>
<keyword evidence="9" id="KW-0472">Membrane</keyword>
<name>A0A507DTA7_9FUNG</name>
<comment type="function">
    <text evidence="1 10">Subunit of the oligosaccharyl transferase (OST) complex that catalyzes the initial transfer of a defined glycan (Glc(3)Man(9)GlcNAc(2) in eukaryotes) from the lipid carrier dolichol-pyrophosphate to an asparagine residue within an Asn-X-Ser/Thr consensus motif in nascent polypeptide chains, the first step in protein N-glycosylation. N-glycosylation occurs cotranslationally and the complex associates with the Sec61 complex at the channel-forming translocon complex that mediates protein translocation across the endoplasmic reticulum (ER). All subunits are required for a maximal enzyme activity.</text>
</comment>
<gene>
    <name evidence="12" type="primary">STT3</name>
    <name evidence="12" type="ORF">PhCBS80983_g05825</name>
</gene>
<evidence type="ECO:0000256" key="7">
    <source>
        <dbReference type="ARBA" id="ARBA00022824"/>
    </source>
</evidence>
<keyword evidence="11" id="KW-0175">Coiled coil</keyword>
<protein>
    <recommendedName>
        <fullName evidence="10">Dolichyl-diphosphooligosaccharide--protein glycosyltransferase subunit 1</fullName>
    </recommendedName>
</protein>
<keyword evidence="12" id="KW-0808">Transferase</keyword>
<dbReference type="GO" id="GO:0016740">
    <property type="term" value="F:transferase activity"/>
    <property type="evidence" value="ECO:0007669"/>
    <property type="project" value="UniProtKB-KW"/>
</dbReference>
<dbReference type="PANTHER" id="PTHR21049:SF0">
    <property type="entry name" value="DOLICHYL-DIPHOSPHOOLIGOSACCHARIDE--PROTEIN GLYCOSYLTRANSFERASE SUBUNIT 1"/>
    <property type="match status" value="1"/>
</dbReference>
<keyword evidence="13" id="KW-1185">Reference proteome</keyword>
<evidence type="ECO:0000256" key="5">
    <source>
        <dbReference type="ARBA" id="ARBA00022692"/>
    </source>
</evidence>
<evidence type="ECO:0000256" key="2">
    <source>
        <dbReference type="ARBA" id="ARBA00004115"/>
    </source>
</evidence>
<feature type="signal peptide" evidence="10">
    <location>
        <begin position="1"/>
        <end position="29"/>
    </location>
</feature>
<keyword evidence="7 10" id="KW-0256">Endoplasmic reticulum</keyword>
<accession>A0A507DTA7</accession>
<evidence type="ECO:0000256" key="3">
    <source>
        <dbReference type="ARBA" id="ARBA00004922"/>
    </source>
</evidence>
<evidence type="ECO:0000256" key="4">
    <source>
        <dbReference type="ARBA" id="ARBA00008905"/>
    </source>
</evidence>
<dbReference type="STRING" id="109895.A0A507DTA7"/>
<comment type="subcellular location">
    <subcellularLocation>
        <location evidence="2 10">Endoplasmic reticulum membrane</location>
        <topology evidence="2 10">Single-pass type I membrane protein</topology>
    </subcellularLocation>
</comment>
<evidence type="ECO:0000256" key="6">
    <source>
        <dbReference type="ARBA" id="ARBA00022729"/>
    </source>
</evidence>
<dbReference type="PANTHER" id="PTHR21049">
    <property type="entry name" value="RIBOPHORIN I"/>
    <property type="match status" value="1"/>
</dbReference>
<proteinExistence type="inferred from homology"/>
<evidence type="ECO:0000256" key="8">
    <source>
        <dbReference type="ARBA" id="ARBA00022989"/>
    </source>
</evidence>
<organism evidence="12 13">
    <name type="scientific">Powellomyces hirtus</name>
    <dbReference type="NCBI Taxonomy" id="109895"/>
    <lineage>
        <taxon>Eukaryota</taxon>
        <taxon>Fungi</taxon>
        <taxon>Fungi incertae sedis</taxon>
        <taxon>Chytridiomycota</taxon>
        <taxon>Chytridiomycota incertae sedis</taxon>
        <taxon>Chytridiomycetes</taxon>
        <taxon>Spizellomycetales</taxon>
        <taxon>Powellomycetaceae</taxon>
        <taxon>Powellomyces</taxon>
    </lineage>
</organism>
<dbReference type="Pfam" id="PF04597">
    <property type="entry name" value="Ribophorin_I"/>
    <property type="match status" value="1"/>
</dbReference>
<feature type="chain" id="PRO_5021509542" description="Dolichyl-diphosphooligosaccharide--protein glycosyltransferase subunit 1" evidence="10">
    <location>
        <begin position="30"/>
        <end position="665"/>
    </location>
</feature>
<dbReference type="Proteomes" id="UP000318582">
    <property type="component" value="Unassembled WGS sequence"/>
</dbReference>
<comment type="caution">
    <text evidence="12">The sequence shown here is derived from an EMBL/GenBank/DDBJ whole genome shotgun (WGS) entry which is preliminary data.</text>
</comment>
<sequence length="665" mass="74742">MLPHSRSTAMRLCLLTILAILSFTTATTASSAAAVDPTSVREDFINTNLHRILDLTNPSIMREHSTVVIKAVNDAGAKEYYLTVPAEISEKSLAVLEVEVRQSKNGEGVKAVVMKDKYDASRSAQLYKVKLPNHLKKDEVVYLIINAAYTNAVKPFPKEVTMKSMQHLEYQGNAYLWSPYRSERQKTTVRVPRDEVLRFTSQPEPVTKNGNVVTYGPYDNVEPYASGFLHVHYADPKAILVVKSLERKMEISHLGGNLAVQEDYELHHEGAKLKGHFSRVDYSFSQWNHHQTNVVKDLTITLPPDAKHVFYRDTIGNVSTSNLRHERQRSVLNIRPRYPVYGGWKYTWHHGYNVPTTSFLKRNTEHPSQFAFRIPFIGGLPNVTITKAVVSIVFPEGAKNFKIRKPFDMDRVSESTTYTYLDTTGRPTITFEKHNVVDEHSQPLLITYELPATSLLQKPFAVSLAFFALFALGAVYSRLDLSITKDPKAEQEQLLQTYRSTVDKLARAETRLVNNLASVFRSLKSEKRLAEYKDATADIEVKIKAGWAKLVDAAKQAENAVLTTIHPASSSPTTTTKATTTTLNGSLSPAATFAAQIRQLQRLQEQRLAKMRAMHEHIVRATTAKSDAKLDPAARKELESVVANLDREIEQLAEQIRVAGQKLVD</sequence>
<evidence type="ECO:0000256" key="9">
    <source>
        <dbReference type="ARBA" id="ARBA00023136"/>
    </source>
</evidence>
<reference evidence="12 13" key="1">
    <citation type="journal article" date="2019" name="Sci. Rep.">
        <title>Comparative genomics of chytrid fungi reveal insights into the obligate biotrophic and pathogenic lifestyle of Synchytrium endobioticum.</title>
        <authorList>
            <person name="van de Vossenberg B.T.L.H."/>
            <person name="Warris S."/>
            <person name="Nguyen H.D.T."/>
            <person name="van Gent-Pelzer M.P.E."/>
            <person name="Joly D.L."/>
            <person name="van de Geest H.C."/>
            <person name="Bonants P.J.M."/>
            <person name="Smith D.S."/>
            <person name="Levesque C.A."/>
            <person name="van der Lee T.A.J."/>
        </authorList>
    </citation>
    <scope>NUCLEOTIDE SEQUENCE [LARGE SCALE GENOMIC DNA]</scope>
    <source>
        <strain evidence="12 13">CBS 809.83</strain>
    </source>
</reference>
<comment type="subunit">
    <text evidence="10">Component of the oligosaccharyltransferase (OST) complex.</text>
</comment>
<evidence type="ECO:0000313" key="13">
    <source>
        <dbReference type="Proteomes" id="UP000318582"/>
    </source>
</evidence>
<evidence type="ECO:0000256" key="10">
    <source>
        <dbReference type="RuleBase" id="RU361143"/>
    </source>
</evidence>
<feature type="coiled-coil region" evidence="11">
    <location>
        <begin position="635"/>
        <end position="662"/>
    </location>
</feature>
<keyword evidence="6 10" id="KW-0732">Signal</keyword>
<keyword evidence="5" id="KW-0812">Transmembrane</keyword>